<dbReference type="EMBL" id="EQ973214">
    <property type="protein sequence ID" value="EFR53875.1"/>
    <property type="molecule type" value="Genomic_DNA"/>
</dbReference>
<organism evidence="1 2">
    <name type="scientific">Bacteroides fragilis 3_1_12</name>
    <dbReference type="NCBI Taxonomy" id="457424"/>
    <lineage>
        <taxon>Bacteria</taxon>
        <taxon>Pseudomonadati</taxon>
        <taxon>Bacteroidota</taxon>
        <taxon>Bacteroidia</taxon>
        <taxon>Bacteroidales</taxon>
        <taxon>Bacteroidaceae</taxon>
        <taxon>Bacteroides</taxon>
    </lineage>
</organism>
<evidence type="ECO:0008006" key="3">
    <source>
        <dbReference type="Google" id="ProtNLM"/>
    </source>
</evidence>
<protein>
    <recommendedName>
        <fullName evidence="3">Lipoprotein</fullName>
    </recommendedName>
</protein>
<keyword evidence="2" id="KW-1185">Reference proteome</keyword>
<dbReference type="Proteomes" id="UP000005101">
    <property type="component" value="Unassembled WGS sequence"/>
</dbReference>
<accession>A0ABN0BLT7</accession>
<evidence type="ECO:0000313" key="2">
    <source>
        <dbReference type="Proteomes" id="UP000005101"/>
    </source>
</evidence>
<name>A0ABN0BLT7_BACFG</name>
<sequence length="122" mass="14320">MGRPIKLIGYLCFLMALCSCKETKEQQISRLIHEWEVERLSIPLIDITFSVLGKGSADYSFPQNEYTIMICIFQREKRKLQYTYTDLQPLLMKLLIPHHYQPIRKEVMCAKVANFIKTGKSF</sequence>
<evidence type="ECO:0000313" key="1">
    <source>
        <dbReference type="EMBL" id="EFR53875.1"/>
    </source>
</evidence>
<dbReference type="PROSITE" id="PS51257">
    <property type="entry name" value="PROKAR_LIPOPROTEIN"/>
    <property type="match status" value="1"/>
</dbReference>
<gene>
    <name evidence="1" type="ORF">BFAG_02572</name>
</gene>
<proteinExistence type="predicted"/>
<reference evidence="1 2" key="1">
    <citation type="submission" date="2008-12" db="EMBL/GenBank/DDBJ databases">
        <title>Annotation of Bacteroides fragilis strain 3_1_12.</title>
        <authorList>
            <consortium name="The Broad Institute Genome Sequencing Platform"/>
            <person name="Ward D."/>
            <person name="Young S.K."/>
            <person name="Kodira C.D."/>
            <person name="Zeng Q."/>
            <person name="Koehrsen M."/>
            <person name="Alvarado L."/>
            <person name="Berlin A."/>
            <person name="Borenstein D."/>
            <person name="Chen Z."/>
            <person name="Engels R."/>
            <person name="Freedman E."/>
            <person name="Gellesch M."/>
            <person name="Goldberg J."/>
            <person name="Griggs A."/>
            <person name="Gujja S."/>
            <person name="Heiman D."/>
            <person name="Hepburn T."/>
            <person name="Howarth C."/>
            <person name="Jen D."/>
            <person name="Larson L."/>
            <person name="Lewis B."/>
            <person name="Mehta T."/>
            <person name="Park D."/>
            <person name="Pearson M."/>
            <person name="Roberts A."/>
            <person name="Saif S."/>
            <person name="Shea T."/>
            <person name="Shenoy N."/>
            <person name="Sisk P."/>
            <person name="Stolte C."/>
            <person name="Sykes S."/>
            <person name="Walk T."/>
            <person name="White J."/>
            <person name="Yandava C."/>
            <person name="Allen-Vercoe E."/>
            <person name="Strauss J."/>
            <person name="Ambrose C."/>
            <person name="Lander E."/>
            <person name="Nusbaum C."/>
            <person name="Galagan J."/>
            <person name="Birren B."/>
        </authorList>
    </citation>
    <scope>NUCLEOTIDE SEQUENCE [LARGE SCALE GENOMIC DNA]</scope>
    <source>
        <strain evidence="1 2">3_1_12</strain>
    </source>
</reference>